<name>A0A1I9KQF5_9FLOR</name>
<evidence type="ECO:0008006" key="3">
    <source>
        <dbReference type="Google" id="ProtNLM"/>
    </source>
</evidence>
<dbReference type="GeneID" id="30511625"/>
<protein>
    <recommendedName>
        <fullName evidence="3">Ycf55</fullName>
    </recommendedName>
</protein>
<dbReference type="InterPro" id="IPR017077">
    <property type="entry name" value="Uncharacterised_Ycf55_algae"/>
</dbReference>
<feature type="transmembrane region" description="Helical" evidence="1">
    <location>
        <begin position="301"/>
        <end position="325"/>
    </location>
</feature>
<dbReference type="InterPro" id="IPR022552">
    <property type="entry name" value="UPF_Ycf55"/>
</dbReference>
<accession>A0A1I9KQF5</accession>
<evidence type="ECO:0000256" key="1">
    <source>
        <dbReference type="SAM" id="Phobius"/>
    </source>
</evidence>
<dbReference type="PIRSF" id="PIRSF036962">
    <property type="entry name" value="UCP036962_SignTr_Ycf55"/>
    <property type="match status" value="1"/>
</dbReference>
<organism evidence="2">
    <name type="scientific">Membranoptera platyphylla</name>
    <dbReference type="NCBI Taxonomy" id="1204437"/>
    <lineage>
        <taxon>Eukaryota</taxon>
        <taxon>Rhodophyta</taxon>
        <taxon>Florideophyceae</taxon>
        <taxon>Rhodymeniophycidae</taxon>
        <taxon>Ceramiales</taxon>
        <taxon>Delesseriaceae</taxon>
        <taxon>Membranoptera</taxon>
    </lineage>
</organism>
<dbReference type="Pfam" id="PF12452">
    <property type="entry name" value="DUF3685"/>
    <property type="match status" value="1"/>
</dbReference>
<dbReference type="AlphaFoldDB" id="A0A1I9KQF5"/>
<gene>
    <name evidence="2" type="primary">orf320</name>
</gene>
<dbReference type="RefSeq" id="YP_009326596.1">
    <property type="nucleotide sequence ID" value="NC_032041.1"/>
</dbReference>
<keyword evidence="1" id="KW-0812">Transmembrane</keyword>
<evidence type="ECO:0000313" key="2">
    <source>
        <dbReference type="EMBL" id="AMJ16853.1"/>
    </source>
</evidence>
<keyword evidence="1" id="KW-0472">Membrane</keyword>
<keyword evidence="1" id="KW-1133">Transmembrane helix</keyword>
<geneLocation type="plastid" evidence="2"/>
<sequence>MIKYWPNKQSIELNNSIVDLFYNIRKKFIYNLSNQTKHYLYIDILNNLYKKKLFIITIEELEKLILDIVELNLNIKNLKRLNYQILCDFINKTSNIFIKNINKQKYNIYIKKQKRRQYIYNNNYYSLLAIEHNLLAENLLIYLLFGSSHIDENVFMFNRFYTPYKHVQILLENFILQISNLIINNLCNKFISLPEAIYFLKKNKLCNHSYISTRSIALFFNNLNWQNLIYLYINQPKSIYNARYQVWLMSSRGIITKYIYSSRLKDFNKISKTKIILLFFLEFKDFLIPKTENFLNIIIKYIIYIIINLFSNIIILAIRIIIYYIHK</sequence>
<proteinExistence type="predicted"/>
<keyword evidence="2" id="KW-0934">Plastid</keyword>
<dbReference type="EMBL" id="KT266849">
    <property type="protein sequence ID" value="AMJ16853.1"/>
    <property type="molecule type" value="Genomic_DNA"/>
</dbReference>
<reference evidence="2" key="1">
    <citation type="submission" date="2015-07" db="EMBL/GenBank/DDBJ databases">
        <title>Molecular Investigation of Pacific North American Membranoptera.</title>
        <authorList>
            <person name="Hughey J.R."/>
            <person name="Hommersand M.H."/>
            <person name="Miller K.A."/>
            <person name="Fuller T."/>
            <person name="Lin S.-M."/>
            <person name="Gabrielson P.W."/>
        </authorList>
    </citation>
    <scope>NUCLEOTIDE SEQUENCE</scope>
</reference>